<organism evidence="14 15">
    <name type="scientific">Zophobas morio</name>
    <dbReference type="NCBI Taxonomy" id="2755281"/>
    <lineage>
        <taxon>Eukaryota</taxon>
        <taxon>Metazoa</taxon>
        <taxon>Ecdysozoa</taxon>
        <taxon>Arthropoda</taxon>
        <taxon>Hexapoda</taxon>
        <taxon>Insecta</taxon>
        <taxon>Pterygota</taxon>
        <taxon>Neoptera</taxon>
        <taxon>Endopterygota</taxon>
        <taxon>Coleoptera</taxon>
        <taxon>Polyphaga</taxon>
        <taxon>Cucujiformia</taxon>
        <taxon>Tenebrionidae</taxon>
        <taxon>Zophobas</taxon>
    </lineage>
</organism>
<keyword evidence="4" id="KW-0716">Sensory transduction</keyword>
<dbReference type="EMBL" id="JALNTZ010000002">
    <property type="protein sequence ID" value="KAJ3662445.1"/>
    <property type="molecule type" value="Genomic_DNA"/>
</dbReference>
<dbReference type="InterPro" id="IPR002159">
    <property type="entry name" value="CD36_fam"/>
</dbReference>
<evidence type="ECO:0000256" key="12">
    <source>
        <dbReference type="SAM" id="MobiDB-lite"/>
    </source>
</evidence>
<dbReference type="Proteomes" id="UP001168821">
    <property type="component" value="Unassembled WGS sequence"/>
</dbReference>
<evidence type="ECO:0000256" key="7">
    <source>
        <dbReference type="ARBA" id="ARBA00022989"/>
    </source>
</evidence>
<keyword evidence="5 13" id="KW-0812">Transmembrane</keyword>
<evidence type="ECO:0000256" key="8">
    <source>
        <dbReference type="ARBA" id="ARBA00023136"/>
    </source>
</evidence>
<dbReference type="GO" id="GO:0005737">
    <property type="term" value="C:cytoplasm"/>
    <property type="evidence" value="ECO:0007669"/>
    <property type="project" value="TreeGrafter"/>
</dbReference>
<keyword evidence="10" id="KW-0675">Receptor</keyword>
<dbReference type="PRINTS" id="PR01609">
    <property type="entry name" value="CD36FAMILY"/>
</dbReference>
<evidence type="ECO:0000313" key="15">
    <source>
        <dbReference type="Proteomes" id="UP001168821"/>
    </source>
</evidence>
<evidence type="ECO:0000256" key="4">
    <source>
        <dbReference type="ARBA" id="ARBA00022606"/>
    </source>
</evidence>
<evidence type="ECO:0000256" key="13">
    <source>
        <dbReference type="SAM" id="Phobius"/>
    </source>
</evidence>
<dbReference type="Pfam" id="PF01130">
    <property type="entry name" value="CD36"/>
    <property type="match status" value="1"/>
</dbReference>
<comment type="caution">
    <text evidence="14">The sequence shown here is derived from an EMBL/GenBank/DDBJ whole genome shotgun (WGS) entry which is preliminary data.</text>
</comment>
<accession>A0AA38ISF4</accession>
<keyword evidence="11" id="KW-0325">Glycoprotein</keyword>
<comment type="similarity">
    <text evidence="2">Belongs to the CD36 family.</text>
</comment>
<comment type="subcellular location">
    <subcellularLocation>
        <location evidence="1">Cell membrane</location>
        <topology evidence="1">Multi-pass membrane protein</topology>
    </subcellularLocation>
</comment>
<reference evidence="14" key="1">
    <citation type="journal article" date="2023" name="G3 (Bethesda)">
        <title>Whole genome assemblies of Zophobas morio and Tenebrio molitor.</title>
        <authorList>
            <person name="Kaur S."/>
            <person name="Stinson S.A."/>
            <person name="diCenzo G.C."/>
        </authorList>
    </citation>
    <scope>NUCLEOTIDE SEQUENCE</scope>
    <source>
        <strain evidence="14">QUZm001</strain>
    </source>
</reference>
<dbReference type="GO" id="GO:0005886">
    <property type="term" value="C:plasma membrane"/>
    <property type="evidence" value="ECO:0007669"/>
    <property type="project" value="UniProtKB-SubCell"/>
</dbReference>
<feature type="transmembrane region" description="Helical" evidence="13">
    <location>
        <begin position="12"/>
        <end position="35"/>
    </location>
</feature>
<evidence type="ECO:0000256" key="3">
    <source>
        <dbReference type="ARBA" id="ARBA00022475"/>
    </source>
</evidence>
<evidence type="ECO:0000256" key="11">
    <source>
        <dbReference type="ARBA" id="ARBA00023180"/>
    </source>
</evidence>
<evidence type="ECO:0000256" key="2">
    <source>
        <dbReference type="ARBA" id="ARBA00010532"/>
    </source>
</evidence>
<keyword evidence="7 13" id="KW-1133">Transmembrane helix</keyword>
<dbReference type="GO" id="GO:0005044">
    <property type="term" value="F:scavenger receptor activity"/>
    <property type="evidence" value="ECO:0007669"/>
    <property type="project" value="TreeGrafter"/>
</dbReference>
<evidence type="ECO:0000256" key="1">
    <source>
        <dbReference type="ARBA" id="ARBA00004651"/>
    </source>
</evidence>
<dbReference type="PANTHER" id="PTHR11923:SF69">
    <property type="entry name" value="SENSORY NEURON MEMBRANE PROTEIN 1"/>
    <property type="match status" value="1"/>
</dbReference>
<feature type="compositionally biased region" description="Polar residues" evidence="12">
    <location>
        <begin position="493"/>
        <end position="502"/>
    </location>
</feature>
<gene>
    <name evidence="14" type="ORF">Zmor_006795</name>
</gene>
<keyword evidence="3" id="KW-1003">Cell membrane</keyword>
<evidence type="ECO:0008006" key="16">
    <source>
        <dbReference type="Google" id="ProtNLM"/>
    </source>
</evidence>
<evidence type="ECO:0000256" key="5">
    <source>
        <dbReference type="ARBA" id="ARBA00022692"/>
    </source>
</evidence>
<evidence type="ECO:0000256" key="9">
    <source>
        <dbReference type="ARBA" id="ARBA00023157"/>
    </source>
</evidence>
<proteinExistence type="inferred from homology"/>
<feature type="region of interest" description="Disordered" evidence="12">
    <location>
        <begin position="490"/>
        <end position="509"/>
    </location>
</feature>
<dbReference type="PANTHER" id="PTHR11923">
    <property type="entry name" value="SCAVENGER RECEPTOR CLASS B TYPE-1 SR-B1"/>
    <property type="match status" value="1"/>
</dbReference>
<evidence type="ECO:0000313" key="14">
    <source>
        <dbReference type="EMBL" id="KAJ3662445.1"/>
    </source>
</evidence>
<keyword evidence="8 13" id="KW-0472">Membrane</keyword>
<evidence type="ECO:0000256" key="6">
    <source>
        <dbReference type="ARBA" id="ARBA00022725"/>
    </source>
</evidence>
<sequence>MNNILDTKLKQHHVIMIVSMTAIIFTIIFGFLLYMPLLRVAIKSQKALKSGNEMRDFYLKLPIPLDFRIYFFNVTNPLQVQEGQKPILQEVGPYCYDAYKEKIVIAEDKANDTLTYNPYDTYFFNQTRSGDLSQDDYVTILNPLVVGIINAVAIQKPQFLSAVNKALPIVFKEDYSIYLTTRVRDILFDGVRIDCNVKDFSATALCSQFKGQPVMKEIEKNVFYFSLFGSRNGTVPQQITVYRGIKNGESLGEVVSIDNHTDLQIWPKGSCNKYRGTDGWIFPPFLKDNIDIVAPDLCRNFQAKFVETLRFHNIKVRKYFADLGEANPEDQCFCPAPDKCLPEGVVDLTKCLQVPLMCTLPHFLRVDEKLLQQVEGLHPDTEKHIILIYFESITGTPVVGQRRIQFNLELKTIKKINIMQTVPEALHPILWLEEGVQLEGFLLDKIITASTLLKVVSVGRYITLIGFIEIFAYGCYQAYKDWKLSKVGPAESPSKSVRSSGGQHRKINTQEILKAINFANRKDEATT</sequence>
<dbReference type="GO" id="GO:0007608">
    <property type="term" value="P:sensory perception of smell"/>
    <property type="evidence" value="ECO:0007669"/>
    <property type="project" value="UniProtKB-KW"/>
</dbReference>
<evidence type="ECO:0000256" key="10">
    <source>
        <dbReference type="ARBA" id="ARBA00023170"/>
    </source>
</evidence>
<dbReference type="AlphaFoldDB" id="A0AA38ISF4"/>
<keyword evidence="6" id="KW-0552">Olfaction</keyword>
<protein>
    <recommendedName>
        <fullName evidence="16">Sensory neuron membrane protein 1</fullName>
    </recommendedName>
</protein>
<name>A0AA38ISF4_9CUCU</name>
<keyword evidence="15" id="KW-1185">Reference proteome</keyword>
<keyword evidence="9" id="KW-1015">Disulfide bond</keyword>